<dbReference type="Gene3D" id="2.20.25.20">
    <property type="match status" value="2"/>
</dbReference>
<dbReference type="PROSITE" id="PS51873">
    <property type="entry name" value="TRIAD"/>
    <property type="match status" value="1"/>
</dbReference>
<dbReference type="Pfam" id="PF17978">
    <property type="entry name" value="zf-RING_14"/>
    <property type="match status" value="1"/>
</dbReference>
<protein>
    <recommendedName>
        <fullName evidence="16">E3 ubiquitin-protein ligase parkin</fullName>
    </recommendedName>
</protein>
<organism evidence="19">
    <name type="scientific">Bos taurus</name>
    <name type="common">Bovine</name>
    <dbReference type="NCBI Taxonomy" id="9913"/>
    <lineage>
        <taxon>Eukaryota</taxon>
        <taxon>Metazoa</taxon>
        <taxon>Chordata</taxon>
        <taxon>Craniata</taxon>
        <taxon>Vertebrata</taxon>
        <taxon>Euteleostomi</taxon>
        <taxon>Mammalia</taxon>
        <taxon>Eutheria</taxon>
        <taxon>Laurasiatheria</taxon>
        <taxon>Artiodactyla</taxon>
        <taxon>Ruminantia</taxon>
        <taxon>Pecora</taxon>
        <taxon>Bovidae</taxon>
        <taxon>Bovinae</taxon>
        <taxon>Bos</taxon>
    </lineage>
</organism>
<evidence type="ECO:0000256" key="12">
    <source>
        <dbReference type="ARBA" id="ARBA00022843"/>
    </source>
</evidence>
<evidence type="ECO:0000256" key="3">
    <source>
        <dbReference type="ARBA" id="ARBA00004906"/>
    </source>
</evidence>
<keyword evidence="11" id="KW-0862">Zinc</keyword>
<keyword evidence="12" id="KW-0832">Ubl conjugation</keyword>
<dbReference type="InterPro" id="IPR041170">
    <property type="entry name" value="Znf-RING_14"/>
</dbReference>
<dbReference type="PRINTS" id="PR01475">
    <property type="entry name" value="PARKIN"/>
</dbReference>
<gene>
    <name evidence="19" type="primary">PARK2</name>
</gene>
<evidence type="ECO:0000256" key="6">
    <source>
        <dbReference type="ARBA" id="ARBA00022679"/>
    </source>
</evidence>
<dbReference type="CDD" id="cd16627">
    <property type="entry name" value="RING-HC_RBR_parkin"/>
    <property type="match status" value="1"/>
</dbReference>
<dbReference type="InterPro" id="IPR044066">
    <property type="entry name" value="TRIAD_supradom"/>
</dbReference>
<dbReference type="Pfam" id="PF17976">
    <property type="entry name" value="zf-RING_12"/>
    <property type="match status" value="1"/>
</dbReference>
<dbReference type="Gene3D" id="3.10.20.90">
    <property type="entry name" value="Phosphatidylinositol 3-kinase Catalytic Subunit, Chain A, domain 1"/>
    <property type="match status" value="1"/>
</dbReference>
<evidence type="ECO:0000256" key="16">
    <source>
        <dbReference type="ARBA" id="ARBA00029536"/>
    </source>
</evidence>
<dbReference type="PANTHER" id="PTHR10677">
    <property type="entry name" value="UBIQUILIN"/>
    <property type="match status" value="1"/>
</dbReference>
<dbReference type="SMART" id="SM00213">
    <property type="entry name" value="UBQ"/>
    <property type="match status" value="1"/>
</dbReference>
<dbReference type="FunFam" id="2.20.25.20:FF:000023">
    <property type="match status" value="1"/>
</dbReference>
<evidence type="ECO:0000256" key="13">
    <source>
        <dbReference type="ARBA" id="ARBA00023006"/>
    </source>
</evidence>
<proteinExistence type="evidence at transcript level"/>
<evidence type="ECO:0000259" key="17">
    <source>
        <dbReference type="PROSITE" id="PS50053"/>
    </source>
</evidence>
<dbReference type="GO" id="GO:0009893">
    <property type="term" value="P:positive regulation of metabolic process"/>
    <property type="evidence" value="ECO:0007669"/>
    <property type="project" value="UniProtKB-ARBA"/>
</dbReference>
<evidence type="ECO:0000256" key="5">
    <source>
        <dbReference type="ARBA" id="ARBA00022553"/>
    </source>
</evidence>
<comment type="subcellular location">
    <subcellularLocation>
        <location evidence="2">Cytoplasm</location>
        <location evidence="2">Cytosol</location>
    </subcellularLocation>
    <subcellularLocation>
        <location evidence="1">Mitochondrion</location>
    </subcellularLocation>
</comment>
<keyword evidence="4" id="KW-0963">Cytoplasm</keyword>
<dbReference type="GO" id="GO:0016874">
    <property type="term" value="F:ligase activity"/>
    <property type="evidence" value="ECO:0007669"/>
    <property type="project" value="UniProtKB-KW"/>
</dbReference>
<keyword evidence="19" id="KW-0436">Ligase</keyword>
<name>D3JW61_BOVIN</name>
<evidence type="ECO:0000256" key="1">
    <source>
        <dbReference type="ARBA" id="ARBA00004173"/>
    </source>
</evidence>
<keyword evidence="7" id="KW-0479">Metal-binding</keyword>
<dbReference type="InterPro" id="IPR047535">
    <property type="entry name" value="RING-HC_RBR_parkin"/>
</dbReference>
<evidence type="ECO:0000256" key="15">
    <source>
        <dbReference type="ARBA" id="ARBA00029442"/>
    </source>
</evidence>
<dbReference type="CDD" id="cd21382">
    <property type="entry name" value="RING0_parkin"/>
    <property type="match status" value="1"/>
</dbReference>
<dbReference type="GO" id="GO:0005739">
    <property type="term" value="C:mitochondrion"/>
    <property type="evidence" value="ECO:0007669"/>
    <property type="project" value="UniProtKB-SubCell"/>
</dbReference>
<dbReference type="GO" id="GO:0008270">
    <property type="term" value="F:zinc ion binding"/>
    <property type="evidence" value="ECO:0007669"/>
    <property type="project" value="UniProtKB-KW"/>
</dbReference>
<dbReference type="EMBL" id="GU322362">
    <property type="protein sequence ID" value="ADB77771.1"/>
    <property type="molecule type" value="mRNA"/>
</dbReference>
<dbReference type="Gene3D" id="1.20.120.1750">
    <property type="match status" value="1"/>
</dbReference>
<evidence type="ECO:0000256" key="11">
    <source>
        <dbReference type="ARBA" id="ARBA00022833"/>
    </source>
</evidence>
<dbReference type="Pfam" id="PF00240">
    <property type="entry name" value="ubiquitin"/>
    <property type="match status" value="1"/>
</dbReference>
<evidence type="ECO:0000256" key="14">
    <source>
        <dbReference type="ARBA" id="ARBA00023128"/>
    </source>
</evidence>
<dbReference type="InterPro" id="IPR041565">
    <property type="entry name" value="Parkin_Znf-RING"/>
</dbReference>
<dbReference type="InterPro" id="IPR047534">
    <property type="entry name" value="BRcat_RBR_parkin"/>
</dbReference>
<dbReference type="GO" id="GO:0004842">
    <property type="term" value="F:ubiquitin-protein transferase activity"/>
    <property type="evidence" value="ECO:0007669"/>
    <property type="project" value="InterPro"/>
</dbReference>
<keyword evidence="9" id="KW-0863">Zinc-finger</keyword>
<dbReference type="PROSITE" id="PS50053">
    <property type="entry name" value="UBIQUITIN_2"/>
    <property type="match status" value="1"/>
</dbReference>
<dbReference type="CDD" id="cd01798">
    <property type="entry name" value="Ubl_parkin"/>
    <property type="match status" value="1"/>
</dbReference>
<dbReference type="InterPro" id="IPR000626">
    <property type="entry name" value="Ubiquitin-like_dom"/>
</dbReference>
<sequence length="521" mass="56459">MKVFVRFNSNHGFPVEVDSDTSIFQLKEVVARRQGVPADQLCVIFAGKELRNDWTVQSCDLDQQSIVHIVLRPRRKGPEGHSPRPAWGRSDRELESLTRVDLSSSVLPADSVGLAVILQDGEESGASSARRPAGRPTYNSFYVYCKGPCQGVQPGKLRVRCSTCQQATLTLAQGPSCWEDVLIPNRMSGECQSPNCPGTRAEFFFKCGAHPTSDKETSVALNLITTNSRDISCITCTDIRSPVLVFQCTHRHVICLDCFHLYCVTRLNDRQFVHDPQLGYSLPCVAGCPNSLIKELHHFRILGEEQYNRYQQYGAEECVLQLGGVLCPGPGCGAGLLPEPGQRKVSCEPGHGLGCGDSPGSPVVKTPCSTAGGTGSIPGWGTKILLRCMFVFCRDCKEPYHEGDCGAVIEASGTVTQAYRVNEKAAEQARWEEASKETIKKTTKPCPRCHVPVEKNGESGLTEERGCGGLSSEGGREVGIYKGFLAGELSAGALGPSGQGLNLSTHVKLLNLLNRKSSSVK</sequence>
<feature type="domain" description="RING-type" evidence="18">
    <location>
        <begin position="229"/>
        <end position="510"/>
    </location>
</feature>
<keyword evidence="8" id="KW-0677">Repeat</keyword>
<evidence type="ECO:0000256" key="8">
    <source>
        <dbReference type="ARBA" id="ARBA00022737"/>
    </source>
</evidence>
<reference evidence="19" key="1">
    <citation type="submission" date="2009-12" db="EMBL/GenBank/DDBJ databases">
        <authorList>
            <person name="Campello L."/>
            <person name="Esteve-Rudd J."/>
            <person name="Cuenca N."/>
            <person name="Martin-Nieto J."/>
        </authorList>
    </citation>
    <scope>NUCLEOTIDE SEQUENCE</scope>
    <source>
        <tissue evidence="19">Retina</tissue>
    </source>
</reference>
<dbReference type="SMART" id="SM00647">
    <property type="entry name" value="IBR"/>
    <property type="match status" value="1"/>
</dbReference>
<dbReference type="PANTHER" id="PTHR10677:SF40">
    <property type="entry name" value="UBIQUITIN-LIKE DOMAIN-CONTAINING PROTEIN"/>
    <property type="match status" value="1"/>
</dbReference>
<keyword evidence="14" id="KW-0496">Mitochondrion</keyword>
<keyword evidence="6" id="KW-0808">Transferase</keyword>
<keyword evidence="5" id="KW-0597">Phosphoprotein</keyword>
<dbReference type="InterPro" id="IPR015496">
    <property type="entry name" value="Ubiquilin"/>
</dbReference>
<dbReference type="FunFam" id="3.10.20.90:FF:000142">
    <property type="entry name" value="E3 ubiquitin-protein ligase parkin"/>
    <property type="match status" value="1"/>
</dbReference>
<keyword evidence="10" id="KW-0833">Ubl conjugation pathway</keyword>
<evidence type="ECO:0000256" key="7">
    <source>
        <dbReference type="ARBA" id="ARBA00022723"/>
    </source>
</evidence>
<evidence type="ECO:0000313" key="19">
    <source>
        <dbReference type="EMBL" id="ADB77771.1"/>
    </source>
</evidence>
<dbReference type="GO" id="GO:0006914">
    <property type="term" value="P:autophagy"/>
    <property type="evidence" value="ECO:0007669"/>
    <property type="project" value="UniProtKB-KW"/>
</dbReference>
<dbReference type="InterPro" id="IPR029071">
    <property type="entry name" value="Ubiquitin-like_domsf"/>
</dbReference>
<dbReference type="SUPFAM" id="SSF54236">
    <property type="entry name" value="Ubiquitin-like"/>
    <property type="match status" value="1"/>
</dbReference>
<comment type="similarity">
    <text evidence="15">Belongs to the RBR family. Parkin subfamily.</text>
</comment>
<dbReference type="AlphaFoldDB" id="D3JW61"/>
<evidence type="ECO:0000256" key="10">
    <source>
        <dbReference type="ARBA" id="ARBA00022786"/>
    </source>
</evidence>
<dbReference type="CDD" id="cd20340">
    <property type="entry name" value="BRcat_RBR_parkin"/>
    <property type="match status" value="1"/>
</dbReference>
<comment type="pathway">
    <text evidence="3">Protein modification; protein ubiquitination.</text>
</comment>
<evidence type="ECO:0000259" key="18">
    <source>
        <dbReference type="PROSITE" id="PS51873"/>
    </source>
</evidence>
<keyword evidence="13" id="KW-0072">Autophagy</keyword>
<evidence type="ECO:0000256" key="9">
    <source>
        <dbReference type="ARBA" id="ARBA00022771"/>
    </source>
</evidence>
<dbReference type="InterPro" id="IPR003977">
    <property type="entry name" value="Parkin"/>
</dbReference>
<dbReference type="GO" id="GO:0005829">
    <property type="term" value="C:cytosol"/>
    <property type="evidence" value="ECO:0007669"/>
    <property type="project" value="UniProtKB-SubCell"/>
</dbReference>
<accession>D3JW61</accession>
<dbReference type="GO" id="GO:0016567">
    <property type="term" value="P:protein ubiquitination"/>
    <property type="evidence" value="ECO:0007669"/>
    <property type="project" value="UniProtKB-UniPathway"/>
</dbReference>
<evidence type="ECO:0000256" key="4">
    <source>
        <dbReference type="ARBA" id="ARBA00022490"/>
    </source>
</evidence>
<feature type="domain" description="Ubiquitin-like" evidence="17">
    <location>
        <begin position="1"/>
        <end position="76"/>
    </location>
</feature>
<dbReference type="PIRSF" id="PIRSF037880">
    <property type="entry name" value="Parkin"/>
    <property type="match status" value="1"/>
</dbReference>
<evidence type="ECO:0000256" key="2">
    <source>
        <dbReference type="ARBA" id="ARBA00004514"/>
    </source>
</evidence>
<dbReference type="UniPathway" id="UPA00143"/>
<dbReference type="InterPro" id="IPR002867">
    <property type="entry name" value="IBR_dom"/>
</dbReference>